<accession>A0A561ECQ7</accession>
<evidence type="ECO:0000259" key="1">
    <source>
        <dbReference type="Pfam" id="PF01170"/>
    </source>
</evidence>
<gene>
    <name evidence="2" type="ORF">BKA23_2220</name>
</gene>
<evidence type="ECO:0000313" key="2">
    <source>
        <dbReference type="EMBL" id="TWE13390.1"/>
    </source>
</evidence>
<dbReference type="GO" id="GO:0016423">
    <property type="term" value="F:tRNA (guanine) methyltransferase activity"/>
    <property type="evidence" value="ECO:0007669"/>
    <property type="project" value="TreeGrafter"/>
</dbReference>
<dbReference type="AlphaFoldDB" id="A0A561ECQ7"/>
<dbReference type="CDD" id="cd02440">
    <property type="entry name" value="AdoMet_MTases"/>
    <property type="match status" value="1"/>
</dbReference>
<dbReference type="InterPro" id="IPR000241">
    <property type="entry name" value="RlmKL-like_Mtase"/>
</dbReference>
<dbReference type="PANTHER" id="PTHR14911:SF13">
    <property type="entry name" value="TRNA (GUANINE(6)-N2)-METHYLTRANSFERASE THUMP3"/>
    <property type="match status" value="1"/>
</dbReference>
<proteinExistence type="predicted"/>
<dbReference type="Gene3D" id="3.40.50.150">
    <property type="entry name" value="Vaccinia Virus protein VP39"/>
    <property type="match status" value="1"/>
</dbReference>
<evidence type="ECO:0000313" key="3">
    <source>
        <dbReference type="Proteomes" id="UP000318297"/>
    </source>
</evidence>
<keyword evidence="3" id="KW-1185">Reference proteome</keyword>
<comment type="caution">
    <text evidence="2">The sequence shown here is derived from an EMBL/GenBank/DDBJ whole genome shotgun (WGS) entry which is preliminary data.</text>
</comment>
<keyword evidence="2" id="KW-0808">Transferase</keyword>
<organism evidence="2 3">
    <name type="scientific">Rudaeicoccus suwonensis</name>
    <dbReference type="NCBI Taxonomy" id="657409"/>
    <lineage>
        <taxon>Bacteria</taxon>
        <taxon>Bacillati</taxon>
        <taxon>Actinomycetota</taxon>
        <taxon>Actinomycetes</taxon>
        <taxon>Micrococcales</taxon>
        <taxon>Dermacoccaceae</taxon>
        <taxon>Rudaeicoccus</taxon>
    </lineage>
</organism>
<dbReference type="PANTHER" id="PTHR14911">
    <property type="entry name" value="THUMP DOMAIN-CONTAINING"/>
    <property type="match status" value="1"/>
</dbReference>
<dbReference type="EMBL" id="VIVQ01000001">
    <property type="protein sequence ID" value="TWE13390.1"/>
    <property type="molecule type" value="Genomic_DNA"/>
</dbReference>
<feature type="domain" description="Ribosomal RNA large subunit methyltransferase K/L-like methyltransferase" evidence="1">
    <location>
        <begin position="180"/>
        <end position="330"/>
    </location>
</feature>
<dbReference type="GO" id="GO:0030488">
    <property type="term" value="P:tRNA methylation"/>
    <property type="evidence" value="ECO:0007669"/>
    <property type="project" value="TreeGrafter"/>
</dbReference>
<dbReference type="SUPFAM" id="SSF53335">
    <property type="entry name" value="S-adenosyl-L-methionine-dependent methyltransferases"/>
    <property type="match status" value="1"/>
</dbReference>
<sequence>MGGRAVRFPSGLQIVAGPDLARNLSGMPKPALLVTCAVGFEDLVRGDLREQHDLRSTQVGPGDIALEGFSPVATFGPMIDRVAVALDPALGTVAALAAVDWSAVLDVAGGVRFRVHLPGEDQPRQQLIEAIEAGLGWRNEPADWMVNVDVARHRAELGPWSWAARFGSLRRLPATTPGPVAAGLIRLAKARTGDHLLDPCAGVGTVPVIDGLTRDGSTTAVDVDANSVAIAADNVAALNLSGRVKVLQGDATALDLPAASVDRVVTDLPFGKRVGSNEINRTLYPAVLREIDRVLISDGRCVLLTDDKRVFADSAARARGLKIVAERVIRYNGVTPTAYVLTRSRRTRRG</sequence>
<dbReference type="Proteomes" id="UP000318297">
    <property type="component" value="Unassembled WGS sequence"/>
</dbReference>
<protein>
    <submittedName>
        <fullName evidence="2">23S rRNA G2445 N2-methylase RlmL</fullName>
    </submittedName>
</protein>
<keyword evidence="2" id="KW-0489">Methyltransferase</keyword>
<reference evidence="2 3" key="1">
    <citation type="submission" date="2019-06" db="EMBL/GenBank/DDBJ databases">
        <title>Sequencing the genomes of 1000 actinobacteria strains.</title>
        <authorList>
            <person name="Klenk H.-P."/>
        </authorList>
    </citation>
    <scope>NUCLEOTIDE SEQUENCE [LARGE SCALE GENOMIC DNA]</scope>
    <source>
        <strain evidence="2 3">DSM 19560</strain>
    </source>
</reference>
<dbReference type="Pfam" id="PF01170">
    <property type="entry name" value="UPF0020"/>
    <property type="match status" value="1"/>
</dbReference>
<name>A0A561ECQ7_9MICO</name>
<dbReference type="InterPro" id="IPR029063">
    <property type="entry name" value="SAM-dependent_MTases_sf"/>
</dbReference>